<feature type="region of interest" description="Disordered" evidence="3">
    <location>
        <begin position="476"/>
        <end position="501"/>
    </location>
</feature>
<dbReference type="PANTHER" id="PTHR21669:SF12">
    <property type="entry name" value="UBINUCLEIN-1"/>
    <property type="match status" value="1"/>
</dbReference>
<dbReference type="GO" id="GO:0005634">
    <property type="term" value="C:nucleus"/>
    <property type="evidence" value="ECO:0007669"/>
    <property type="project" value="TreeGrafter"/>
</dbReference>
<feature type="domain" description="Ubinuclein middle" evidence="5">
    <location>
        <begin position="349"/>
        <end position="568"/>
    </location>
</feature>
<feature type="compositionally biased region" description="Polar residues" evidence="3">
    <location>
        <begin position="796"/>
        <end position="806"/>
    </location>
</feature>
<evidence type="ECO:0000313" key="6">
    <source>
        <dbReference type="EMBL" id="KFV16565.1"/>
    </source>
</evidence>
<feature type="region of interest" description="Disordered" evidence="3">
    <location>
        <begin position="317"/>
        <end position="354"/>
    </location>
</feature>
<feature type="region of interest" description="Disordered" evidence="3">
    <location>
        <begin position="675"/>
        <end position="967"/>
    </location>
</feature>
<dbReference type="KEGG" id="pguu:104470134"/>
<dbReference type="PANTHER" id="PTHR21669">
    <property type="entry name" value="CAPZ-INTERACTING PROTEIN AND RELATED PROTEINS"/>
    <property type="match status" value="1"/>
</dbReference>
<feature type="compositionally biased region" description="Low complexity" evidence="3">
    <location>
        <begin position="706"/>
        <end position="722"/>
    </location>
</feature>
<evidence type="ECO:0000259" key="5">
    <source>
        <dbReference type="Pfam" id="PF14075"/>
    </source>
</evidence>
<feature type="compositionally biased region" description="Basic and acidic residues" evidence="3">
    <location>
        <begin position="250"/>
        <end position="263"/>
    </location>
</feature>
<feature type="region of interest" description="Disordered" evidence="3">
    <location>
        <begin position="170"/>
        <end position="237"/>
    </location>
</feature>
<evidence type="ECO:0000256" key="3">
    <source>
        <dbReference type="SAM" id="MobiDB-lite"/>
    </source>
</evidence>
<feature type="domain" description="Hpc2-related" evidence="4">
    <location>
        <begin position="114"/>
        <end position="165"/>
    </location>
</feature>
<keyword evidence="2" id="KW-0597">Phosphoprotein</keyword>
<keyword evidence="7" id="KW-1185">Reference proteome</keyword>
<comment type="similarity">
    <text evidence="1">Belongs to the ubinuclein family.</text>
</comment>
<feature type="compositionally biased region" description="Gly residues" evidence="3">
    <location>
        <begin position="956"/>
        <end position="966"/>
    </location>
</feature>
<reference evidence="6 7" key="1">
    <citation type="submission" date="2014-04" db="EMBL/GenBank/DDBJ databases">
        <title>Genome evolution of avian class.</title>
        <authorList>
            <person name="Zhang G."/>
            <person name="Li C."/>
        </authorList>
    </citation>
    <scope>NUCLEOTIDE SEQUENCE [LARGE SCALE GENOMIC DNA]</scope>
    <source>
        <strain evidence="6">BGI_N339</strain>
    </source>
</reference>
<accession>A0A093CL23</accession>
<dbReference type="GO" id="GO:0006325">
    <property type="term" value="P:chromatin organization"/>
    <property type="evidence" value="ECO:0007669"/>
    <property type="project" value="TreeGrafter"/>
</dbReference>
<feature type="region of interest" description="Disordered" evidence="3">
    <location>
        <begin position="598"/>
        <end position="652"/>
    </location>
</feature>
<dbReference type="InterPro" id="IPR014840">
    <property type="entry name" value="HRD"/>
</dbReference>
<dbReference type="InterPro" id="IPR026947">
    <property type="entry name" value="UBN_middle_dom"/>
</dbReference>
<dbReference type="Pfam" id="PF08729">
    <property type="entry name" value="HUN"/>
    <property type="match status" value="1"/>
</dbReference>
<evidence type="ECO:0000256" key="1">
    <source>
        <dbReference type="ARBA" id="ARBA00009911"/>
    </source>
</evidence>
<feature type="compositionally biased region" description="Low complexity" evidence="3">
    <location>
        <begin position="924"/>
        <end position="946"/>
    </location>
</feature>
<feature type="region of interest" description="Disordered" evidence="3">
    <location>
        <begin position="1080"/>
        <end position="1122"/>
    </location>
</feature>
<evidence type="ECO:0000259" key="4">
    <source>
        <dbReference type="Pfam" id="PF08729"/>
    </source>
</evidence>
<dbReference type="Pfam" id="PF14075">
    <property type="entry name" value="UBN_AB"/>
    <property type="match status" value="1"/>
</dbReference>
<feature type="compositionally biased region" description="Basic and acidic residues" evidence="3">
    <location>
        <begin position="191"/>
        <end position="210"/>
    </location>
</feature>
<feature type="compositionally biased region" description="Low complexity" evidence="3">
    <location>
        <begin position="1080"/>
        <end position="1097"/>
    </location>
</feature>
<dbReference type="EMBL" id="KL248732">
    <property type="protein sequence ID" value="KFV16565.1"/>
    <property type="molecule type" value="Genomic_DNA"/>
</dbReference>
<proteinExistence type="inferred from homology"/>
<feature type="region of interest" description="Disordered" evidence="3">
    <location>
        <begin position="71"/>
        <end position="96"/>
    </location>
</feature>
<feature type="compositionally biased region" description="Polar residues" evidence="3">
    <location>
        <begin position="8"/>
        <end position="21"/>
    </location>
</feature>
<sequence length="1122" mass="120798">MTEPRRVSFTNLHGPLSSSFLKRSRKDDGEQPQDSEPPATTVRISVSLFEPDHKRCPEFFYPDLLKNCQGRAKSGSSGDKRKDPADPFNDNEKDKHAVEALARKFEEKYGGKRHRKDRIQDLIDMGYGYDESDSFIDNSEAYDELVPASLTTKYGGFYINSGTLQFRQVSDSEDDYVKEKKKKCPKKRKLKDGGEKLKKKKKDDSYDKEKKSKKSKFPKAGFMALNASKEKKKKKYSGALSVKEMLKKFQKEKDAQKKKDEQKVATPSPAEPPAPREAEAMPDPLLSLFGHASDNDLLQAATAMDSLTDLDLEQLLSESPEGSPFPEVEDGSDPTGMGLEQDFKQPPSLPEGLPAPLEKRVKELAQAARAAEGEGKHKFFTQEINNIILDIELQTRELNSQIRSGVYAHLAAFFPCSKDTLVKRARKLYLYEQGGRLKEPLQKLKEAIGRAMPEQMAKYQEECQAHSQAKFAKMLEEEKDKEQRDRVCSDEEEDEEKGGKRVVGPRKKFQWNDEIRELLCHLVKIKLDGYALDKNKAQSLEDYVKNFLDGEVKPLWPKGWMQARTLFKESRRVHGHLTSVLSKKKVIAPTKVKVKESSCKPDKKVSVSAPSMHSSSTLALSSEPQGGALGISAQTSTGTPATFKDDSLDEDLIHNPTSSLEAVSKELAVLNSRAGASPDFTLPGAAKVPPEKIPALASSEEKRVFPKSNPSPTSSSGSLQSPLNFLAEQALALGQSSQDKKTENSNYKELSSQASPSKILPDAHQAKQKHHSVARPSHGPQTSTPVPGSQVKVFHSGSQLQKTFTSPAPFAKLQNPKSSSPLPQRALLQQVKSSTKAQSFHSSASPSSSQNSGSSHKSPGSSSSSLSYTGKHSSGSSSSGQSYKSPFVSGSLSKHGASSSSSSSGGSANQGCSSGSLLPSVQTPSSGQSPSRPSSSSSVKKSPVSQKLTLVAPPGGSNGDSSGGTQGVAKLLTSSLKPAVVSSTASSTSVPKGTSGAVLLTSSSSLSVLAPSYKSSNPKLPAALSSTPLGIISPIHSFPLHVISFSSDSSPKAGVSKDAIVTGPAPGTFHHGLGHSLLAGLHSSPHHAAPLPHSALSTHLPQSLPDASQLHGKGSNAQQRKL</sequence>
<feature type="compositionally biased region" description="Low complexity" evidence="3">
    <location>
        <begin position="838"/>
        <end position="916"/>
    </location>
</feature>
<feature type="compositionally biased region" description="Basic and acidic residues" evidence="3">
    <location>
        <begin position="476"/>
        <end position="489"/>
    </location>
</feature>
<feature type="compositionally biased region" description="Low complexity" evidence="3">
    <location>
        <begin position="606"/>
        <end position="622"/>
    </location>
</feature>
<feature type="compositionally biased region" description="Polar residues" evidence="3">
    <location>
        <begin position="744"/>
        <end position="756"/>
    </location>
</feature>
<organism evidence="6 7">
    <name type="scientific">Pterocles gutturalis</name>
    <name type="common">yellow-throated sandgrouse</name>
    <dbReference type="NCBI Taxonomy" id="240206"/>
    <lineage>
        <taxon>Eukaryota</taxon>
        <taxon>Metazoa</taxon>
        <taxon>Chordata</taxon>
        <taxon>Craniata</taxon>
        <taxon>Vertebrata</taxon>
        <taxon>Euteleostomi</taxon>
        <taxon>Archelosauria</taxon>
        <taxon>Archosauria</taxon>
        <taxon>Dinosauria</taxon>
        <taxon>Saurischia</taxon>
        <taxon>Theropoda</taxon>
        <taxon>Coelurosauria</taxon>
        <taxon>Aves</taxon>
        <taxon>Neognathae</taxon>
        <taxon>Neoaves</taxon>
        <taxon>Columbimorphae</taxon>
        <taxon>Pterocliformes</taxon>
        <taxon>Pteroclidae</taxon>
        <taxon>Pterocles</taxon>
    </lineage>
</organism>
<feature type="compositionally biased region" description="Basic and acidic residues" evidence="3">
    <location>
        <begin position="78"/>
        <end position="96"/>
    </location>
</feature>
<feature type="compositionally biased region" description="Basic residues" evidence="3">
    <location>
        <begin position="179"/>
        <end position="190"/>
    </location>
</feature>
<dbReference type="Proteomes" id="UP000053149">
    <property type="component" value="Unassembled WGS sequence"/>
</dbReference>
<gene>
    <name evidence="6" type="ORF">N339_04027</name>
</gene>
<evidence type="ECO:0000256" key="2">
    <source>
        <dbReference type="ARBA" id="ARBA00022553"/>
    </source>
</evidence>
<dbReference type="AlphaFoldDB" id="A0A093CL23"/>
<dbReference type="OrthoDB" id="68076at2759"/>
<evidence type="ECO:0000313" key="7">
    <source>
        <dbReference type="Proteomes" id="UP000053149"/>
    </source>
</evidence>
<name>A0A093CL23_9AVES</name>
<protein>
    <submittedName>
        <fullName evidence="6">Ubinuclein-1</fullName>
    </submittedName>
</protein>
<feature type="region of interest" description="Disordered" evidence="3">
    <location>
        <begin position="250"/>
        <end position="290"/>
    </location>
</feature>
<feature type="region of interest" description="Disordered" evidence="3">
    <location>
        <begin position="1"/>
        <end position="42"/>
    </location>
</feature>